<dbReference type="InterPro" id="IPR050346">
    <property type="entry name" value="FMO-like"/>
</dbReference>
<keyword evidence="3 5" id="KW-0274">FAD</keyword>
<accession>A0A3L6E228</accession>
<dbReference type="GO" id="GO:0050660">
    <property type="term" value="F:flavin adenine dinucleotide binding"/>
    <property type="evidence" value="ECO:0007669"/>
    <property type="project" value="InterPro"/>
</dbReference>
<evidence type="ECO:0000256" key="6">
    <source>
        <dbReference type="SAM" id="MobiDB-lite"/>
    </source>
</evidence>
<dbReference type="SUPFAM" id="SSF51905">
    <property type="entry name" value="FAD/NAD(P)-binding domain"/>
    <property type="match status" value="1"/>
</dbReference>
<dbReference type="Pfam" id="PF00743">
    <property type="entry name" value="FMO-like"/>
    <property type="match status" value="1"/>
</dbReference>
<reference evidence="7" key="1">
    <citation type="journal article" date="2018" name="Nat. Genet.">
        <title>Extensive intraspecific gene order and gene structural variations between Mo17 and other maize genomes.</title>
        <authorList>
            <person name="Sun S."/>
            <person name="Zhou Y."/>
            <person name="Chen J."/>
            <person name="Shi J."/>
            <person name="Zhao H."/>
            <person name="Zhao H."/>
            <person name="Song W."/>
            <person name="Zhang M."/>
            <person name="Cui Y."/>
            <person name="Dong X."/>
            <person name="Liu H."/>
            <person name="Ma X."/>
            <person name="Jiao Y."/>
            <person name="Wang B."/>
            <person name="Wei X."/>
            <person name="Stein J.C."/>
            <person name="Glaubitz J.C."/>
            <person name="Lu F."/>
            <person name="Yu G."/>
            <person name="Liang C."/>
            <person name="Fengler K."/>
            <person name="Li B."/>
            <person name="Rafalski A."/>
            <person name="Schnable P.S."/>
            <person name="Ware D.H."/>
            <person name="Buckler E.S."/>
            <person name="Lai J."/>
        </authorList>
    </citation>
    <scope>NUCLEOTIDE SEQUENCE [LARGE SCALE GENOMIC DNA]</scope>
    <source>
        <tissue evidence="7">Seedling</tissue>
    </source>
</reference>
<feature type="region of interest" description="Disordered" evidence="6">
    <location>
        <begin position="192"/>
        <end position="250"/>
    </location>
</feature>
<dbReference type="GO" id="GO:0050661">
    <property type="term" value="F:NADP binding"/>
    <property type="evidence" value="ECO:0007669"/>
    <property type="project" value="InterPro"/>
</dbReference>
<sequence length="280" mass="30209">MAIAEIAFAYTRGFKMRRKTCRSIAVSGGANGPQGAAKRVAIVGAGTSGLAACKHLLARGFRPVVFEAGATVGGLWTRTLASTRLQSSAAGYRFSDFPWTEGAGAFPRHDQVVEYLAGMFVAPRVKAVVAGSSSDISSVPPLYRECVRPRIPQMAVIGFGYSESLTNIYSIEMMAKWVARFLDAGRRVPAAERGAHGAERGGVAQVHETEEQRGELLPRRRQHLVQRPTVPSTRGGTRASSPSASSLTARSTMQISSESENGGFHRSPRLFRLCVVRRML</sequence>
<feature type="compositionally biased region" description="Low complexity" evidence="6">
    <location>
        <begin position="234"/>
        <end position="250"/>
    </location>
</feature>
<evidence type="ECO:0000313" key="7">
    <source>
        <dbReference type="EMBL" id="PWZ14896.1"/>
    </source>
</evidence>
<evidence type="ECO:0000256" key="5">
    <source>
        <dbReference type="RuleBase" id="RU361177"/>
    </source>
</evidence>
<keyword evidence="4 5" id="KW-0560">Oxidoreductase</keyword>
<comment type="similarity">
    <text evidence="1 5">Belongs to the FMO family.</text>
</comment>
<proteinExistence type="inferred from homology"/>
<dbReference type="Gene3D" id="3.50.50.60">
    <property type="entry name" value="FAD/NAD(P)-binding domain"/>
    <property type="match status" value="1"/>
</dbReference>
<dbReference type="PRINTS" id="PR00419">
    <property type="entry name" value="ADXRDTASE"/>
</dbReference>
<feature type="compositionally biased region" description="Basic and acidic residues" evidence="6">
    <location>
        <begin position="207"/>
        <end position="218"/>
    </location>
</feature>
<dbReference type="PANTHER" id="PTHR23023">
    <property type="entry name" value="DIMETHYLANILINE MONOOXYGENASE"/>
    <property type="match status" value="1"/>
</dbReference>
<dbReference type="EMBL" id="NCVQ01000008">
    <property type="protein sequence ID" value="PWZ14896.1"/>
    <property type="molecule type" value="Genomic_DNA"/>
</dbReference>
<name>A0A3L6E228_MAIZE</name>
<evidence type="ECO:0000256" key="3">
    <source>
        <dbReference type="ARBA" id="ARBA00022827"/>
    </source>
</evidence>
<keyword evidence="2 5" id="KW-0285">Flavoprotein</keyword>
<evidence type="ECO:0000256" key="1">
    <source>
        <dbReference type="ARBA" id="ARBA00009183"/>
    </source>
</evidence>
<organism evidence="7">
    <name type="scientific">Zea mays</name>
    <name type="common">Maize</name>
    <dbReference type="NCBI Taxonomy" id="4577"/>
    <lineage>
        <taxon>Eukaryota</taxon>
        <taxon>Viridiplantae</taxon>
        <taxon>Streptophyta</taxon>
        <taxon>Embryophyta</taxon>
        <taxon>Tracheophyta</taxon>
        <taxon>Spermatophyta</taxon>
        <taxon>Magnoliopsida</taxon>
        <taxon>Liliopsida</taxon>
        <taxon>Poales</taxon>
        <taxon>Poaceae</taxon>
        <taxon>PACMAD clade</taxon>
        <taxon>Panicoideae</taxon>
        <taxon>Andropogonodae</taxon>
        <taxon>Andropogoneae</taxon>
        <taxon>Tripsacinae</taxon>
        <taxon>Zea</taxon>
    </lineage>
</organism>
<keyword evidence="5 7" id="KW-0503">Monooxygenase</keyword>
<dbReference type="InterPro" id="IPR036188">
    <property type="entry name" value="FAD/NAD-bd_sf"/>
</dbReference>
<dbReference type="AlphaFoldDB" id="A0A3L6E228"/>
<comment type="caution">
    <text evidence="7">The sequence shown here is derived from an EMBL/GenBank/DDBJ whole genome shotgun (WGS) entry which is preliminary data.</text>
</comment>
<dbReference type="EC" id="1.-.-.-" evidence="5"/>
<dbReference type="Proteomes" id="UP000251960">
    <property type="component" value="Chromosome 7"/>
</dbReference>
<gene>
    <name evidence="7" type="primary">FMO1_3</name>
    <name evidence="7" type="ORF">Zm00014a_018658</name>
</gene>
<comment type="cofactor">
    <cofactor evidence="5">
        <name>FAD</name>
        <dbReference type="ChEBI" id="CHEBI:57692"/>
    </cofactor>
</comment>
<dbReference type="GO" id="GO:0004499">
    <property type="term" value="F:N,N-dimethylaniline monooxygenase activity"/>
    <property type="evidence" value="ECO:0007669"/>
    <property type="project" value="InterPro"/>
</dbReference>
<evidence type="ECO:0000256" key="2">
    <source>
        <dbReference type="ARBA" id="ARBA00022630"/>
    </source>
</evidence>
<dbReference type="InterPro" id="IPR020946">
    <property type="entry name" value="Flavin_mOase-like"/>
</dbReference>
<protein>
    <recommendedName>
        <fullName evidence="5">Flavin-containing monooxygenase</fullName>
        <ecNumber evidence="5">1.-.-.-</ecNumber>
    </recommendedName>
</protein>
<evidence type="ECO:0000256" key="4">
    <source>
        <dbReference type="ARBA" id="ARBA00023002"/>
    </source>
</evidence>